<name>A0A1M4TI10_9BACT</name>
<feature type="domain" description="SWIM-type" evidence="2">
    <location>
        <begin position="47"/>
        <end position="83"/>
    </location>
</feature>
<dbReference type="InterPro" id="IPR007527">
    <property type="entry name" value="Znf_SWIM"/>
</dbReference>
<proteinExistence type="predicted"/>
<evidence type="ECO:0000256" key="1">
    <source>
        <dbReference type="PROSITE-ProRule" id="PRU00325"/>
    </source>
</evidence>
<keyword evidence="1" id="KW-0862">Zinc</keyword>
<gene>
    <name evidence="3" type="ORF">SAMN05444008_101412</name>
</gene>
<protein>
    <recommendedName>
        <fullName evidence="2">SWIM-type domain-containing protein</fullName>
    </recommendedName>
</protein>
<dbReference type="RefSeq" id="WP_073039406.1">
    <property type="nucleotide sequence ID" value="NZ_FQUO01000001.1"/>
</dbReference>
<evidence type="ECO:0000313" key="4">
    <source>
        <dbReference type="Proteomes" id="UP000184368"/>
    </source>
</evidence>
<dbReference type="Proteomes" id="UP000184368">
    <property type="component" value="Unassembled WGS sequence"/>
</dbReference>
<dbReference type="PROSITE" id="PS50966">
    <property type="entry name" value="ZF_SWIM"/>
    <property type="match status" value="1"/>
</dbReference>
<evidence type="ECO:0000259" key="2">
    <source>
        <dbReference type="PROSITE" id="PS50966"/>
    </source>
</evidence>
<dbReference type="AlphaFoldDB" id="A0A1M4TI10"/>
<keyword evidence="1" id="KW-0479">Metal-binding</keyword>
<dbReference type="OrthoDB" id="1231906at2"/>
<dbReference type="GO" id="GO:0008270">
    <property type="term" value="F:zinc ion binding"/>
    <property type="evidence" value="ECO:0007669"/>
    <property type="project" value="UniProtKB-KW"/>
</dbReference>
<evidence type="ECO:0000313" key="3">
    <source>
        <dbReference type="EMBL" id="SHE43974.1"/>
    </source>
</evidence>
<dbReference type="EMBL" id="FQUO01000001">
    <property type="protein sequence ID" value="SHE43974.1"/>
    <property type="molecule type" value="Genomic_DNA"/>
</dbReference>
<reference evidence="3 4" key="1">
    <citation type="submission" date="2016-11" db="EMBL/GenBank/DDBJ databases">
        <authorList>
            <person name="Jaros S."/>
            <person name="Januszkiewicz K."/>
            <person name="Wedrychowicz H."/>
        </authorList>
    </citation>
    <scope>NUCLEOTIDE SEQUENCE [LARGE SCALE GENOMIC DNA]</scope>
    <source>
        <strain evidence="3 4">DSM 26897</strain>
    </source>
</reference>
<sequence length="561" mass="63080">MALSQSNYTKQLSKSLLKGAAACTVRECDETAKGQYVAYVDDGDDSFDVSISLGKEGVVQEGRCDCGETEFCRHQAALLIHLAATTPKAGAKKAVAKSKRSVAAQLLDDLDPEILKAWVEQQLSVYKDLELAFLHRFAPASQQFTPKEAEALTLQAIKAVIGSRKKADGSEVKKITVLWKSLHAPIVDFYLANLTEAEAFDTFHALLESCITFPHRIAITSTRVGSYITELLGHTTGALATLATQTAFDKAIAPIIGHIAAPAAGIRMHYLLHLGEVAALCSGERKTALIEAIAHHYGASDQGRYHNGQQYTRFIFYLLDRNGLFGLHYELVKPIRYNNEFNSILIGRLVELGHLDLAERYCKEQIAVNFKEVYDLPYFLLLQQIYRQQGYWEGERQMAEKLLPHIFRYADYKLLYEAMPEGVEREKWRKRILAKAVSQYSNPAAAHFYFEVLHAEGDYNKMRDTLGTDTPYPTIVAFFDAFVATSPLRLLQVVLNRNDHWTVEEDEANETEIFEKLAALLLAHYPTATLLKAVADNHKAFHYGQSDRFVAFLKKELEAYQ</sequence>
<keyword evidence="4" id="KW-1185">Reference proteome</keyword>
<accession>A0A1M4TI10</accession>
<organism evidence="3 4">
    <name type="scientific">Cnuella takakiae</name>
    <dbReference type="NCBI Taxonomy" id="1302690"/>
    <lineage>
        <taxon>Bacteria</taxon>
        <taxon>Pseudomonadati</taxon>
        <taxon>Bacteroidota</taxon>
        <taxon>Chitinophagia</taxon>
        <taxon>Chitinophagales</taxon>
        <taxon>Chitinophagaceae</taxon>
        <taxon>Cnuella</taxon>
    </lineage>
</organism>
<dbReference type="STRING" id="1302690.BUE76_01620"/>
<keyword evidence="1" id="KW-0863">Zinc-finger</keyword>